<dbReference type="AlphaFoldDB" id="B7GAT0"/>
<dbReference type="Gene3D" id="3.30.40.10">
    <property type="entry name" value="Zinc/RING finger domain, C3HC4 (zinc finger)"/>
    <property type="match status" value="1"/>
</dbReference>
<evidence type="ECO:0000256" key="4">
    <source>
        <dbReference type="ARBA" id="ARBA00022723"/>
    </source>
</evidence>
<feature type="coiled-coil region" evidence="9">
    <location>
        <begin position="85"/>
        <end position="135"/>
    </location>
</feature>
<evidence type="ECO:0000256" key="1">
    <source>
        <dbReference type="ARBA" id="ARBA00000900"/>
    </source>
</evidence>
<evidence type="ECO:0000256" key="3">
    <source>
        <dbReference type="ARBA" id="ARBA00022679"/>
    </source>
</evidence>
<dbReference type="PROSITE" id="PS50089">
    <property type="entry name" value="ZF_RING_2"/>
    <property type="match status" value="1"/>
</dbReference>
<protein>
    <recommendedName>
        <fullName evidence="2">RING-type E3 ubiquitin transferase</fullName>
        <ecNumber evidence="2">2.3.2.27</ecNumber>
    </recommendedName>
</protein>
<reference evidence="12 13" key="1">
    <citation type="journal article" date="2008" name="Nature">
        <title>The Phaeodactylum genome reveals the evolutionary history of diatom genomes.</title>
        <authorList>
            <person name="Bowler C."/>
            <person name="Allen A.E."/>
            <person name="Badger J.H."/>
            <person name="Grimwood J."/>
            <person name="Jabbari K."/>
            <person name="Kuo A."/>
            <person name="Maheswari U."/>
            <person name="Martens C."/>
            <person name="Maumus F."/>
            <person name="Otillar R.P."/>
            <person name="Rayko E."/>
            <person name="Salamov A."/>
            <person name="Vandepoele K."/>
            <person name="Beszteri B."/>
            <person name="Gruber A."/>
            <person name="Heijde M."/>
            <person name="Katinka M."/>
            <person name="Mock T."/>
            <person name="Valentin K."/>
            <person name="Verret F."/>
            <person name="Berges J.A."/>
            <person name="Brownlee C."/>
            <person name="Cadoret J.P."/>
            <person name="Chiovitti A."/>
            <person name="Choi C.J."/>
            <person name="Coesel S."/>
            <person name="De Martino A."/>
            <person name="Detter J.C."/>
            <person name="Durkin C."/>
            <person name="Falciatore A."/>
            <person name="Fournet J."/>
            <person name="Haruta M."/>
            <person name="Huysman M.J."/>
            <person name="Jenkins B.D."/>
            <person name="Jiroutova K."/>
            <person name="Jorgensen R.E."/>
            <person name="Joubert Y."/>
            <person name="Kaplan A."/>
            <person name="Kroger N."/>
            <person name="Kroth P.G."/>
            <person name="La Roche J."/>
            <person name="Lindquist E."/>
            <person name="Lommer M."/>
            <person name="Martin-Jezequel V."/>
            <person name="Lopez P.J."/>
            <person name="Lucas S."/>
            <person name="Mangogna M."/>
            <person name="McGinnis K."/>
            <person name="Medlin L.K."/>
            <person name="Montsant A."/>
            <person name="Oudot-Le Secq M.P."/>
            <person name="Napoli C."/>
            <person name="Obornik M."/>
            <person name="Parker M.S."/>
            <person name="Petit J.L."/>
            <person name="Porcel B.M."/>
            <person name="Poulsen N."/>
            <person name="Robison M."/>
            <person name="Rychlewski L."/>
            <person name="Rynearson T.A."/>
            <person name="Schmutz J."/>
            <person name="Shapiro H."/>
            <person name="Siaut M."/>
            <person name="Stanley M."/>
            <person name="Sussman M.R."/>
            <person name="Taylor A.R."/>
            <person name="Vardi A."/>
            <person name="von Dassow P."/>
            <person name="Vyverman W."/>
            <person name="Willis A."/>
            <person name="Wyrwicz L.S."/>
            <person name="Rokhsar D.S."/>
            <person name="Weissenbach J."/>
            <person name="Armbrust E.V."/>
            <person name="Green B.R."/>
            <person name="Van de Peer Y."/>
            <person name="Grigoriev I.V."/>
        </authorList>
    </citation>
    <scope>NUCLEOTIDE SEQUENCE [LARGE SCALE GENOMIC DNA]</scope>
    <source>
        <strain evidence="12 13">CCAP 1055/1</strain>
    </source>
</reference>
<dbReference type="SMART" id="SM00184">
    <property type="entry name" value="RING"/>
    <property type="match status" value="1"/>
</dbReference>
<evidence type="ECO:0000313" key="13">
    <source>
        <dbReference type="Proteomes" id="UP000000759"/>
    </source>
</evidence>
<dbReference type="PANTHER" id="PTHR22937">
    <property type="entry name" value="E3 UBIQUITIN-PROTEIN LIGASE RNF165"/>
    <property type="match status" value="1"/>
</dbReference>
<keyword evidence="4" id="KW-0479">Metal-binding</keyword>
<keyword evidence="9" id="KW-0175">Coiled coil</keyword>
<evidence type="ECO:0000256" key="7">
    <source>
        <dbReference type="ARBA" id="ARBA00022833"/>
    </source>
</evidence>
<dbReference type="EC" id="2.3.2.27" evidence="2"/>
<comment type="catalytic activity">
    <reaction evidence="1">
        <text>S-ubiquitinyl-[E2 ubiquitin-conjugating enzyme]-L-cysteine + [acceptor protein]-L-lysine = [E2 ubiquitin-conjugating enzyme]-L-cysteine + N(6)-ubiquitinyl-[acceptor protein]-L-lysine.</text>
        <dbReference type="EC" id="2.3.2.27"/>
    </reaction>
</comment>
<evidence type="ECO:0000256" key="6">
    <source>
        <dbReference type="ARBA" id="ARBA00022786"/>
    </source>
</evidence>
<dbReference type="Pfam" id="PF13639">
    <property type="entry name" value="zf-RING_2"/>
    <property type="match status" value="1"/>
</dbReference>
<keyword evidence="6" id="KW-0833">Ubl conjugation pathway</keyword>
<dbReference type="GO" id="GO:0008270">
    <property type="term" value="F:zinc ion binding"/>
    <property type="evidence" value="ECO:0007669"/>
    <property type="project" value="UniProtKB-KW"/>
</dbReference>
<reference evidence="13" key="2">
    <citation type="submission" date="2008-08" db="EMBL/GenBank/DDBJ databases">
        <authorList>
            <consortium name="Diatom Consortium"/>
            <person name="Grigoriev I."/>
            <person name="Grimwood J."/>
            <person name="Kuo A."/>
            <person name="Otillar R.P."/>
            <person name="Salamov A."/>
            <person name="Detter J.C."/>
            <person name="Lindquist E."/>
            <person name="Shapiro H."/>
            <person name="Lucas S."/>
            <person name="Glavina del Rio T."/>
            <person name="Pitluck S."/>
            <person name="Rokhsar D."/>
            <person name="Bowler C."/>
        </authorList>
    </citation>
    <scope>GENOME REANNOTATION</scope>
    <source>
        <strain evidence="13">CCAP 1055/1</strain>
    </source>
</reference>
<evidence type="ECO:0000313" key="12">
    <source>
        <dbReference type="EMBL" id="EEC44309.1"/>
    </source>
</evidence>
<dbReference type="Proteomes" id="UP000000759">
    <property type="component" value="Chromosome 22"/>
</dbReference>
<dbReference type="eggNOG" id="KOG0800">
    <property type="taxonomic scope" value="Eukaryota"/>
</dbReference>
<name>B7GAT0_PHATC</name>
<gene>
    <name evidence="12" type="ORF">PHATRDRAFT_49494</name>
</gene>
<dbReference type="OMA" id="AMELTYE"/>
<keyword evidence="5 8" id="KW-0863">Zinc-finger</keyword>
<dbReference type="KEGG" id="pti:PHATRDRAFT_49494"/>
<proteinExistence type="predicted"/>
<dbReference type="RefSeq" id="XP_002184131.1">
    <property type="nucleotide sequence ID" value="XM_002184095.1"/>
</dbReference>
<dbReference type="CDD" id="cd16448">
    <property type="entry name" value="RING-H2"/>
    <property type="match status" value="1"/>
</dbReference>
<accession>B7GAT0</accession>
<keyword evidence="3" id="KW-0808">Transferase</keyword>
<organism evidence="12 13">
    <name type="scientific">Phaeodactylum tricornutum (strain CCAP 1055/1)</name>
    <dbReference type="NCBI Taxonomy" id="556484"/>
    <lineage>
        <taxon>Eukaryota</taxon>
        <taxon>Sar</taxon>
        <taxon>Stramenopiles</taxon>
        <taxon>Ochrophyta</taxon>
        <taxon>Bacillariophyta</taxon>
        <taxon>Bacillariophyceae</taxon>
        <taxon>Bacillariophycidae</taxon>
        <taxon>Naviculales</taxon>
        <taxon>Phaeodactylaceae</taxon>
        <taxon>Phaeodactylum</taxon>
    </lineage>
</organism>
<evidence type="ECO:0000259" key="11">
    <source>
        <dbReference type="PROSITE" id="PS50089"/>
    </source>
</evidence>
<dbReference type="PANTHER" id="PTHR22937:SF65">
    <property type="entry name" value="E3 UBIQUITIN-PROTEIN LIGASE ARK2C"/>
    <property type="match status" value="1"/>
</dbReference>
<dbReference type="InterPro" id="IPR045191">
    <property type="entry name" value="MBR1/2-like"/>
</dbReference>
<dbReference type="GO" id="GO:0061630">
    <property type="term" value="F:ubiquitin protein ligase activity"/>
    <property type="evidence" value="ECO:0007669"/>
    <property type="project" value="UniProtKB-EC"/>
</dbReference>
<keyword evidence="7" id="KW-0862">Zinc</keyword>
<dbReference type="EMBL" id="CM000624">
    <property type="protein sequence ID" value="EEC44309.1"/>
    <property type="molecule type" value="Genomic_DNA"/>
</dbReference>
<evidence type="ECO:0000256" key="9">
    <source>
        <dbReference type="SAM" id="Coils"/>
    </source>
</evidence>
<dbReference type="PaxDb" id="2850-Phatr49494"/>
<evidence type="ECO:0000256" key="5">
    <source>
        <dbReference type="ARBA" id="ARBA00022771"/>
    </source>
</evidence>
<feature type="compositionally biased region" description="Polar residues" evidence="10">
    <location>
        <begin position="25"/>
        <end position="42"/>
    </location>
</feature>
<dbReference type="OrthoDB" id="8062037at2759"/>
<keyword evidence="13" id="KW-1185">Reference proteome</keyword>
<dbReference type="HOGENOM" id="CLU_1182153_0_0_1"/>
<sequence length="235" mass="26701">MSTSPLVSVRSAEEMVAVSPLSKMNSLQNDADSSSIASTPNGSFKDANVTCLPSLENEGLDDSQLDREEQESLELARMLMAEEAMAVYENSFQLLRESADQLSQEDYQAMQELLREEEREQVAELEDDEGELSYETMLEIGERIGDVKTERWTLDAQRHIHKLPTVVYRSSNVGADVDDSESKCLVCQSEYEEEERLRRLPCGHSFHASCVDQWLNTKDVCPYCRTCIVDERTQR</sequence>
<dbReference type="InterPro" id="IPR013083">
    <property type="entry name" value="Znf_RING/FYVE/PHD"/>
</dbReference>
<dbReference type="InterPro" id="IPR001841">
    <property type="entry name" value="Znf_RING"/>
</dbReference>
<dbReference type="InParanoid" id="B7GAT0"/>
<dbReference type="GeneID" id="7195837"/>
<feature type="domain" description="RING-type" evidence="11">
    <location>
        <begin position="184"/>
        <end position="225"/>
    </location>
</feature>
<feature type="region of interest" description="Disordered" evidence="10">
    <location>
        <begin position="25"/>
        <end position="44"/>
    </location>
</feature>
<evidence type="ECO:0000256" key="2">
    <source>
        <dbReference type="ARBA" id="ARBA00012483"/>
    </source>
</evidence>
<evidence type="ECO:0000256" key="8">
    <source>
        <dbReference type="PROSITE-ProRule" id="PRU00175"/>
    </source>
</evidence>
<dbReference type="SUPFAM" id="SSF57850">
    <property type="entry name" value="RING/U-box"/>
    <property type="match status" value="1"/>
</dbReference>
<evidence type="ECO:0000256" key="10">
    <source>
        <dbReference type="SAM" id="MobiDB-lite"/>
    </source>
</evidence>
<dbReference type="STRING" id="556484.B7GAT0"/>